<organism evidence="2 3">
    <name type="scientific">Clydaea vesicula</name>
    <dbReference type="NCBI Taxonomy" id="447962"/>
    <lineage>
        <taxon>Eukaryota</taxon>
        <taxon>Fungi</taxon>
        <taxon>Fungi incertae sedis</taxon>
        <taxon>Chytridiomycota</taxon>
        <taxon>Chytridiomycota incertae sedis</taxon>
        <taxon>Chytridiomycetes</taxon>
        <taxon>Lobulomycetales</taxon>
        <taxon>Lobulomycetaceae</taxon>
        <taxon>Clydaea</taxon>
    </lineage>
</organism>
<gene>
    <name evidence="2" type="ORF">HK099_007793</name>
</gene>
<sequence>MEEILNQGWSICEFKCESKDEYTYRVSLKHPKTDETKVFPNISKEKLDKLTNEYGLNTETKEKSNATNKVEDEYSDLEEEFYDLPNEDEEELEETENDFVEIQEDFEHIVEQDDLPTLPNKDQPQTHNLRPRNFIESVERGGKITEYIKHSTGDNYIVKVDFENGIGILVIMNCYLFIFLDHTYSNISPETLKKFVKDFKFQGTAKEE</sequence>
<dbReference type="EMBL" id="JADGJW010000792">
    <property type="protein sequence ID" value="KAJ3212162.1"/>
    <property type="molecule type" value="Genomic_DNA"/>
</dbReference>
<keyword evidence="3" id="KW-1185">Reference proteome</keyword>
<evidence type="ECO:0000313" key="2">
    <source>
        <dbReference type="EMBL" id="KAJ3212162.1"/>
    </source>
</evidence>
<reference evidence="2" key="1">
    <citation type="submission" date="2020-05" db="EMBL/GenBank/DDBJ databases">
        <title>Phylogenomic resolution of chytrid fungi.</title>
        <authorList>
            <person name="Stajich J.E."/>
            <person name="Amses K."/>
            <person name="Simmons R."/>
            <person name="Seto K."/>
            <person name="Myers J."/>
            <person name="Bonds A."/>
            <person name="Quandt C.A."/>
            <person name="Barry K."/>
            <person name="Liu P."/>
            <person name="Grigoriev I."/>
            <person name="Longcore J.E."/>
            <person name="James T.Y."/>
        </authorList>
    </citation>
    <scope>NUCLEOTIDE SEQUENCE</scope>
    <source>
        <strain evidence="2">JEL0476</strain>
    </source>
</reference>
<evidence type="ECO:0000256" key="1">
    <source>
        <dbReference type="SAM" id="MobiDB-lite"/>
    </source>
</evidence>
<name>A0AAD5TWF1_9FUNG</name>
<dbReference type="Proteomes" id="UP001211065">
    <property type="component" value="Unassembled WGS sequence"/>
</dbReference>
<feature type="compositionally biased region" description="Basic and acidic residues" evidence="1">
    <location>
        <begin position="59"/>
        <end position="72"/>
    </location>
</feature>
<feature type="region of interest" description="Disordered" evidence="1">
    <location>
        <begin position="53"/>
        <end position="74"/>
    </location>
</feature>
<dbReference type="AlphaFoldDB" id="A0AAD5TWF1"/>
<proteinExistence type="predicted"/>
<comment type="caution">
    <text evidence="2">The sequence shown here is derived from an EMBL/GenBank/DDBJ whole genome shotgun (WGS) entry which is preliminary data.</text>
</comment>
<accession>A0AAD5TWF1</accession>
<protein>
    <submittedName>
        <fullName evidence="2">Uncharacterized protein</fullName>
    </submittedName>
</protein>
<evidence type="ECO:0000313" key="3">
    <source>
        <dbReference type="Proteomes" id="UP001211065"/>
    </source>
</evidence>